<evidence type="ECO:0000313" key="3">
    <source>
        <dbReference type="Proteomes" id="UP001234602"/>
    </source>
</evidence>
<dbReference type="Proteomes" id="UP001234602">
    <property type="component" value="Unassembled WGS sequence"/>
</dbReference>
<gene>
    <name evidence="2" type="ORF">QUF89_18425</name>
</gene>
<sequence length="163" mass="19371">MTVSLIPISKDKKHILQNLYSLYLHDLSEYTGSLEISSNGSFEFDSFDLIWEREGLSPYLLKKDTTFVGFFLLLERPFLEKDYDYSINDIFMLKKYRRKGITITLLKELFEQKKGKYYVLELISNKPAILFWKSVYSKLNIAFEEKKQNVDNEECLIQSFQIF</sequence>
<dbReference type="Gene3D" id="3.40.630.30">
    <property type="match status" value="1"/>
</dbReference>
<accession>A0AAW7IG83</accession>
<dbReference type="GO" id="GO:0016747">
    <property type="term" value="F:acyltransferase activity, transferring groups other than amino-acyl groups"/>
    <property type="evidence" value="ECO:0007669"/>
    <property type="project" value="InterPro"/>
</dbReference>
<dbReference type="PROSITE" id="PS51186">
    <property type="entry name" value="GNAT"/>
    <property type="match status" value="1"/>
</dbReference>
<reference evidence="2" key="1">
    <citation type="submission" date="2023-06" db="EMBL/GenBank/DDBJ databases">
        <title>Comparative genomics of Bacillaceae isolates and their secondary metabolite potential.</title>
        <authorList>
            <person name="Song L."/>
            <person name="Nielsen L.J."/>
            <person name="Mohite O."/>
            <person name="Xu X."/>
            <person name="Weber T."/>
            <person name="Kovacs A.T."/>
        </authorList>
    </citation>
    <scope>NUCLEOTIDE SEQUENCE</scope>
    <source>
        <strain evidence="2">D8_B_37</strain>
    </source>
</reference>
<feature type="domain" description="N-acetyltransferase" evidence="1">
    <location>
        <begin position="1"/>
        <end position="163"/>
    </location>
</feature>
<organism evidence="2 3">
    <name type="scientific">Peribacillus simplex</name>
    <dbReference type="NCBI Taxonomy" id="1478"/>
    <lineage>
        <taxon>Bacteria</taxon>
        <taxon>Bacillati</taxon>
        <taxon>Bacillota</taxon>
        <taxon>Bacilli</taxon>
        <taxon>Bacillales</taxon>
        <taxon>Bacillaceae</taxon>
        <taxon>Peribacillus</taxon>
    </lineage>
</organism>
<keyword evidence="2" id="KW-0012">Acyltransferase</keyword>
<dbReference type="EC" id="2.3.1.-" evidence="2"/>
<dbReference type="SUPFAM" id="SSF55729">
    <property type="entry name" value="Acyl-CoA N-acyltransferases (Nat)"/>
    <property type="match status" value="1"/>
</dbReference>
<dbReference type="RefSeq" id="WP_289320561.1">
    <property type="nucleotide sequence ID" value="NZ_JAUCEY010000008.1"/>
</dbReference>
<protein>
    <submittedName>
        <fullName evidence="2">GNAT family N-acetyltransferase</fullName>
        <ecNumber evidence="2">2.3.1.-</ecNumber>
    </submittedName>
</protein>
<dbReference type="AlphaFoldDB" id="A0AAW7IG83"/>
<dbReference type="Pfam" id="PF00583">
    <property type="entry name" value="Acetyltransf_1"/>
    <property type="match status" value="1"/>
</dbReference>
<dbReference type="InterPro" id="IPR016181">
    <property type="entry name" value="Acyl_CoA_acyltransferase"/>
</dbReference>
<name>A0AAW7IG83_9BACI</name>
<dbReference type="InterPro" id="IPR000182">
    <property type="entry name" value="GNAT_dom"/>
</dbReference>
<keyword evidence="2" id="KW-0808">Transferase</keyword>
<dbReference type="EMBL" id="JAUCEY010000008">
    <property type="protein sequence ID" value="MDM5454111.1"/>
    <property type="molecule type" value="Genomic_DNA"/>
</dbReference>
<evidence type="ECO:0000313" key="2">
    <source>
        <dbReference type="EMBL" id="MDM5454111.1"/>
    </source>
</evidence>
<dbReference type="CDD" id="cd04301">
    <property type="entry name" value="NAT_SF"/>
    <property type="match status" value="1"/>
</dbReference>
<evidence type="ECO:0000259" key="1">
    <source>
        <dbReference type="PROSITE" id="PS51186"/>
    </source>
</evidence>
<comment type="caution">
    <text evidence="2">The sequence shown here is derived from an EMBL/GenBank/DDBJ whole genome shotgun (WGS) entry which is preliminary data.</text>
</comment>
<proteinExistence type="predicted"/>